<dbReference type="InterPro" id="IPR001173">
    <property type="entry name" value="Glyco_trans_2-like"/>
</dbReference>
<gene>
    <name evidence="2" type="ORF">MRL64_12685</name>
</gene>
<organism evidence="2">
    <name type="scientific">bacterium 19MO02SH05</name>
    <dbReference type="NCBI Taxonomy" id="2920696"/>
    <lineage>
        <taxon>Bacteria</taxon>
    </lineage>
</organism>
<dbReference type="Pfam" id="PF00535">
    <property type="entry name" value="Glycos_transf_2"/>
    <property type="match status" value="1"/>
</dbReference>
<evidence type="ECO:0000313" key="2">
    <source>
        <dbReference type="EMBL" id="XAG61102.1"/>
    </source>
</evidence>
<protein>
    <submittedName>
        <fullName evidence="2">Glycosyltransferase</fullName>
    </submittedName>
</protein>
<name>A0AAU6THZ4_UNCXX</name>
<dbReference type="GO" id="GO:0016758">
    <property type="term" value="F:hexosyltransferase activity"/>
    <property type="evidence" value="ECO:0007669"/>
    <property type="project" value="UniProtKB-ARBA"/>
</dbReference>
<evidence type="ECO:0000259" key="1">
    <source>
        <dbReference type="Pfam" id="PF00535"/>
    </source>
</evidence>
<accession>A0AAU6THZ4</accession>
<dbReference type="Gene3D" id="3.90.550.10">
    <property type="entry name" value="Spore Coat Polysaccharide Biosynthesis Protein SpsA, Chain A"/>
    <property type="match status" value="1"/>
</dbReference>
<reference evidence="2" key="1">
    <citation type="submission" date="2022-03" db="EMBL/GenBank/DDBJ databases">
        <title>Sea Food Isolates.</title>
        <authorList>
            <person name="Li c."/>
        </authorList>
    </citation>
    <scope>NUCLEOTIDE SEQUENCE</scope>
    <source>
        <strain evidence="2">19MO02SH05</strain>
    </source>
</reference>
<dbReference type="PANTHER" id="PTHR22916:SF3">
    <property type="entry name" value="UDP-GLCNAC:BETAGAL BETA-1,3-N-ACETYLGLUCOSAMINYLTRANSFERASE-LIKE PROTEIN 1"/>
    <property type="match status" value="1"/>
</dbReference>
<dbReference type="SUPFAM" id="SSF53448">
    <property type="entry name" value="Nucleotide-diphospho-sugar transferases"/>
    <property type="match status" value="1"/>
</dbReference>
<dbReference type="PANTHER" id="PTHR22916">
    <property type="entry name" value="GLYCOSYLTRANSFERASE"/>
    <property type="match status" value="1"/>
</dbReference>
<sequence>MKVSIITVCYNSEKTIEDTIRSVASQDYDDIEYIIIDGGSTDSTLDIVKKNSNHVDVYLSEKDEGLYDAMNKGIKLASGDVIGILNSDDFFVSRSSVSDLMSGFSQLDVDAVYSDLIYVQAENTDKVTRLYSSKIFKRSLIRFGLMLPHPTFYAKKSVYDKCGLYKLNYRVAADFEFIARCVTKGIKFNRVPKITVKMREGGISSSGLMWRIHQNLEIVRACRENGIYTNMIMVALKLPYKVFTLLTRKLVRV</sequence>
<dbReference type="AlphaFoldDB" id="A0AAU6THZ4"/>
<dbReference type="CDD" id="cd06433">
    <property type="entry name" value="GT_2_WfgS_like"/>
    <property type="match status" value="1"/>
</dbReference>
<feature type="domain" description="Glycosyltransferase 2-like" evidence="1">
    <location>
        <begin position="4"/>
        <end position="131"/>
    </location>
</feature>
<proteinExistence type="predicted"/>
<dbReference type="InterPro" id="IPR029044">
    <property type="entry name" value="Nucleotide-diphossugar_trans"/>
</dbReference>
<dbReference type="EMBL" id="CP095342">
    <property type="protein sequence ID" value="XAG61102.1"/>
    <property type="molecule type" value="Genomic_DNA"/>
</dbReference>